<evidence type="ECO:0000256" key="1">
    <source>
        <dbReference type="ARBA" id="ARBA00022801"/>
    </source>
</evidence>
<reference evidence="4" key="1">
    <citation type="journal article" date="2018" name="Genome Biol.">
        <title>SKESA: strategic k-mer extension for scrupulous assemblies.</title>
        <authorList>
            <person name="Souvorov A."/>
            <person name="Agarwala R."/>
            <person name="Lipman D.J."/>
        </authorList>
    </citation>
    <scope>NUCLEOTIDE SEQUENCE</scope>
    <source>
        <strain evidence="4">C8</strain>
    </source>
</reference>
<keyword evidence="1" id="KW-0378">Hydrolase</keyword>
<dbReference type="InterPro" id="IPR008979">
    <property type="entry name" value="Galactose-bd-like_sf"/>
</dbReference>
<dbReference type="Pfam" id="PF02018">
    <property type="entry name" value="CBM_4_9"/>
    <property type="match status" value="1"/>
</dbReference>
<dbReference type="GO" id="GO:0016798">
    <property type="term" value="F:hydrolase activity, acting on glycosyl bonds"/>
    <property type="evidence" value="ECO:0007669"/>
    <property type="project" value="InterPro"/>
</dbReference>
<evidence type="ECO:0000259" key="2">
    <source>
        <dbReference type="Pfam" id="PF02018"/>
    </source>
</evidence>
<evidence type="ECO:0000259" key="3">
    <source>
        <dbReference type="Pfam" id="PF10651"/>
    </source>
</evidence>
<comment type="caution">
    <text evidence="4">The sequence shown here is derived from an EMBL/GenBank/DDBJ whole genome shotgun (WGS) entry which is preliminary data.</text>
</comment>
<dbReference type="SUPFAM" id="SSF49785">
    <property type="entry name" value="Galactose-binding domain-like"/>
    <property type="match status" value="1"/>
</dbReference>
<dbReference type="EMBL" id="DACTCB010000022">
    <property type="protein sequence ID" value="HAT4309038.1"/>
    <property type="molecule type" value="Genomic_DNA"/>
</dbReference>
<dbReference type="Pfam" id="PF10651">
    <property type="entry name" value="BppU_N"/>
    <property type="match status" value="1"/>
</dbReference>
<organism evidence="4">
    <name type="scientific">Clostridium perfringens</name>
    <dbReference type="NCBI Taxonomy" id="1502"/>
    <lineage>
        <taxon>Bacteria</taxon>
        <taxon>Bacillati</taxon>
        <taxon>Bacillota</taxon>
        <taxon>Clostridia</taxon>
        <taxon>Eubacteriales</taxon>
        <taxon>Clostridiaceae</taxon>
        <taxon>Clostridium</taxon>
    </lineage>
</organism>
<name>A0A8H9R247_CLOPF</name>
<evidence type="ECO:0000313" key="4">
    <source>
        <dbReference type="EMBL" id="HAT4309038.1"/>
    </source>
</evidence>
<protein>
    <submittedName>
        <fullName evidence="4">BppU family phage baseplate upper protein</fullName>
    </submittedName>
</protein>
<dbReference type="InterPro" id="IPR018913">
    <property type="entry name" value="BppU_N"/>
</dbReference>
<reference evidence="4" key="2">
    <citation type="submission" date="2020-07" db="EMBL/GenBank/DDBJ databases">
        <authorList>
            <consortium name="NCBI Pathogen Detection Project"/>
        </authorList>
    </citation>
    <scope>NUCLEOTIDE SEQUENCE</scope>
    <source>
        <strain evidence="4">C8</strain>
    </source>
</reference>
<gene>
    <name evidence="4" type="ORF">I9080_002882</name>
</gene>
<dbReference type="Proteomes" id="UP000859547">
    <property type="component" value="Unassembled WGS sequence"/>
</dbReference>
<dbReference type="AlphaFoldDB" id="A0A8H9R247"/>
<sequence>MQYLEPPRKVYINRDDPIEIKAVEHDIKSRFIDFKFLGEINIIDLTYSTVRIHGINPKHFYIFDELTIVDGKKGIARLELTDDFLIPGSAEYQLTISDSTGGRLTPLCLIRLIISESLVDTEAIQSSNKFTALDRALQKVDNINEIDVRSKENSNNIKEHDSFMRENRAKIGENKALTDRAFTDVKKIINDFKSEVHETSYYNYISNPVFDTGDYKNWELWDGTTSYSVQPDTSLSHSYSLKLQCSKRSQGITQTVKGLQYGKTYTFKAKLKVEEGTPGLMVRNDNQWNGSLFRVEQGYNKWVEVSLTFMAREGTMPIYIGNVSTSTVSTFWVSEVMLYEGSLDIPFIDNLKELYTRNFQVDKTGMVWGDGNGTYSNTNDKGELEYVTEGIYNKYVALKYIAAFSIPAGNPGTVNVKLPKEFTKRKNSLAWGVVPKGYYYNTSGNFFPFHVAVNVAGEAYEQDGYMYCPVEGYCRIQNGNNDGDVQPQSINGVLIALA</sequence>
<feature type="domain" description="BppU N-terminal" evidence="3">
    <location>
        <begin position="19"/>
        <end position="140"/>
    </location>
</feature>
<dbReference type="Gene3D" id="2.60.120.260">
    <property type="entry name" value="Galactose-binding domain-like"/>
    <property type="match status" value="1"/>
</dbReference>
<feature type="domain" description="CBM-cenC" evidence="2">
    <location>
        <begin position="203"/>
        <end position="311"/>
    </location>
</feature>
<accession>A0A8H9R247</accession>
<dbReference type="InterPro" id="IPR003305">
    <property type="entry name" value="CenC_carb-bd"/>
</dbReference>
<proteinExistence type="predicted"/>